<feature type="region of interest" description="Disordered" evidence="1">
    <location>
        <begin position="1"/>
        <end position="87"/>
    </location>
</feature>
<evidence type="ECO:0000313" key="2">
    <source>
        <dbReference type="EMBL" id="CAG7882855.1"/>
    </source>
</evidence>
<protein>
    <submittedName>
        <fullName evidence="2">Uncharacterized protein</fullName>
    </submittedName>
</protein>
<proteinExistence type="predicted"/>
<sequence>MSTLNKGLRPTPVRPERRRPEKRIKEAGCRDTWKHLNPRNDTRRNPPRPDLLRLETPPGPPHHTLVTPDLENPQHTAFISDDPPAKA</sequence>
<evidence type="ECO:0000313" key="3">
    <source>
        <dbReference type="Proteomes" id="UP000694005"/>
    </source>
</evidence>
<name>A0A8D9GLC7_BRACM</name>
<dbReference type="AlphaFoldDB" id="A0A8D9GLC7"/>
<reference evidence="2 3" key="1">
    <citation type="submission" date="2021-07" db="EMBL/GenBank/DDBJ databases">
        <authorList>
            <consortium name="Genoscope - CEA"/>
            <person name="William W."/>
        </authorList>
    </citation>
    <scope>NUCLEOTIDE SEQUENCE [LARGE SCALE GENOMIC DNA]</scope>
</reference>
<dbReference type="Gramene" id="A03p41980.2_BraZ1">
    <property type="protein sequence ID" value="A03p41980.2_BraZ1.CDS.1"/>
    <property type="gene ID" value="A03g41980.2_BraZ1"/>
</dbReference>
<dbReference type="Proteomes" id="UP000694005">
    <property type="component" value="Chromosome A03"/>
</dbReference>
<gene>
    <name evidence="2" type="ORF">BRAPAZ1V2_A03P41980.2</name>
</gene>
<accession>A0A8D9GLC7</accession>
<evidence type="ECO:0000256" key="1">
    <source>
        <dbReference type="SAM" id="MobiDB-lite"/>
    </source>
</evidence>
<dbReference type="EMBL" id="LS974619">
    <property type="protein sequence ID" value="CAG7882855.1"/>
    <property type="molecule type" value="Genomic_DNA"/>
</dbReference>
<feature type="compositionally biased region" description="Basic and acidic residues" evidence="1">
    <location>
        <begin position="14"/>
        <end position="44"/>
    </location>
</feature>
<organism evidence="2 3">
    <name type="scientific">Brassica campestris</name>
    <name type="common">Field mustard</name>
    <dbReference type="NCBI Taxonomy" id="3711"/>
    <lineage>
        <taxon>Eukaryota</taxon>
        <taxon>Viridiplantae</taxon>
        <taxon>Streptophyta</taxon>
        <taxon>Embryophyta</taxon>
        <taxon>Tracheophyta</taxon>
        <taxon>Spermatophyta</taxon>
        <taxon>Magnoliopsida</taxon>
        <taxon>eudicotyledons</taxon>
        <taxon>Gunneridae</taxon>
        <taxon>Pentapetalae</taxon>
        <taxon>rosids</taxon>
        <taxon>malvids</taxon>
        <taxon>Brassicales</taxon>
        <taxon>Brassicaceae</taxon>
        <taxon>Brassiceae</taxon>
        <taxon>Brassica</taxon>
    </lineage>
</organism>